<keyword evidence="2" id="KW-1185">Reference proteome</keyword>
<sequence length="168" mass="18463">MFKPVSSLVLAAILLTSCGAVRDSRLNPVNWFGRSESRPVAAVNGDVNTLIPRGRESIFRQEKDTSYRGTDMGEITELVIERRPGGAIVRATTVADYQGAFDVKLVKIDAESGQGTLTYAFRGLQPRAATGPAQSRTHTAAIWLTDNELLDVRLIQVKGRHNVRSVRR</sequence>
<reference evidence="1 2" key="1">
    <citation type="submission" date="2014-10" db="EMBL/GenBank/DDBJ databases">
        <title>Genome sequence of Ponticoccus sp. strain UMTAT08 isolated from clonal culture of toxic dinoflagellate Alexandrium tamiyavanichii.</title>
        <authorList>
            <person name="Gan H.Y."/>
            <person name="Muhd D.-D."/>
            <person name="Mohd Noor M.E."/>
            <person name="Yeong Y.S."/>
            <person name="Usup G."/>
        </authorList>
    </citation>
    <scope>NUCLEOTIDE SEQUENCE [LARGE SCALE GENOMIC DNA]</scope>
    <source>
        <strain evidence="1 2">UMTAT08</strain>
    </source>
</reference>
<evidence type="ECO:0000313" key="2">
    <source>
        <dbReference type="Proteomes" id="UP000030960"/>
    </source>
</evidence>
<keyword evidence="1" id="KW-0449">Lipoprotein</keyword>
<dbReference type="GeneID" id="66499110"/>
<organism evidence="1 2">
    <name type="scientific">Mameliella alba</name>
    <dbReference type="NCBI Taxonomy" id="561184"/>
    <lineage>
        <taxon>Bacteria</taxon>
        <taxon>Pseudomonadati</taxon>
        <taxon>Pseudomonadota</taxon>
        <taxon>Alphaproteobacteria</taxon>
        <taxon>Rhodobacterales</taxon>
        <taxon>Roseobacteraceae</taxon>
        <taxon>Mameliella</taxon>
    </lineage>
</organism>
<dbReference type="PROSITE" id="PS51257">
    <property type="entry name" value="PROKAR_LIPOPROTEIN"/>
    <property type="match status" value="1"/>
</dbReference>
<dbReference type="RefSeq" id="WP_043139010.1">
    <property type="nucleotide sequence ID" value="NZ_AP022337.1"/>
</dbReference>
<comment type="caution">
    <text evidence="1">The sequence shown here is derived from an EMBL/GenBank/DDBJ whole genome shotgun (WGS) entry which is preliminary data.</text>
</comment>
<accession>A0A0B3SBV3</accession>
<dbReference type="STRING" id="561184.SAMN05216376_101429"/>
<proteinExistence type="predicted"/>
<gene>
    <name evidence="1" type="ORF">OA50_01406</name>
</gene>
<dbReference type="EMBL" id="JSUQ01000004">
    <property type="protein sequence ID" value="KHQ54176.1"/>
    <property type="molecule type" value="Genomic_DNA"/>
</dbReference>
<dbReference type="Proteomes" id="UP000030960">
    <property type="component" value="Unassembled WGS sequence"/>
</dbReference>
<protein>
    <submittedName>
        <fullName evidence="1">Putative Lipoprotein</fullName>
    </submittedName>
</protein>
<dbReference type="AlphaFoldDB" id="A0A0B3SBV3"/>
<evidence type="ECO:0000313" key="1">
    <source>
        <dbReference type="EMBL" id="KHQ54176.1"/>
    </source>
</evidence>
<accession>A0A225Q3T8</accession>
<name>A0A0B3SBV3_9RHOB</name>
<dbReference type="OrthoDB" id="7773807at2"/>